<feature type="signal peptide" evidence="1">
    <location>
        <begin position="1"/>
        <end position="20"/>
    </location>
</feature>
<dbReference type="Proteomes" id="UP000580250">
    <property type="component" value="Unassembled WGS sequence"/>
</dbReference>
<dbReference type="EMBL" id="CAJEWN010000186">
    <property type="protein sequence ID" value="CAD2171554.1"/>
    <property type="molecule type" value="Genomic_DNA"/>
</dbReference>
<dbReference type="InterPro" id="IPR033438">
    <property type="entry name" value="MOLO1"/>
</dbReference>
<feature type="chain" id="PRO_5027608503" evidence="1">
    <location>
        <begin position="21"/>
        <end position="263"/>
    </location>
</feature>
<dbReference type="Pfam" id="PF17175">
    <property type="entry name" value="MOLO1"/>
    <property type="match status" value="1"/>
</dbReference>
<dbReference type="PANTHER" id="PTHR33748">
    <property type="entry name" value="PROTEIN CBG04600"/>
    <property type="match status" value="1"/>
</dbReference>
<dbReference type="GO" id="GO:0005892">
    <property type="term" value="C:acetylcholine-gated channel complex"/>
    <property type="evidence" value="ECO:0007669"/>
    <property type="project" value="InterPro"/>
</dbReference>
<reference evidence="2 3" key="1">
    <citation type="submission" date="2020-08" db="EMBL/GenBank/DDBJ databases">
        <authorList>
            <person name="Koutsovoulos G."/>
            <person name="Danchin GJ E."/>
        </authorList>
    </citation>
    <scope>NUCLEOTIDE SEQUENCE [LARGE SCALE GENOMIC DNA]</scope>
</reference>
<dbReference type="PANTHER" id="PTHR33748:SF5">
    <property type="entry name" value="GROUND-LIKE DOMAIN-CONTAINING PROTEIN"/>
    <property type="match status" value="1"/>
</dbReference>
<proteinExistence type="predicted"/>
<dbReference type="OrthoDB" id="8062037at2759"/>
<keyword evidence="1" id="KW-0732">Signal</keyword>
<comment type="caution">
    <text evidence="2">The sequence shown here is derived from an EMBL/GenBank/DDBJ whole genome shotgun (WGS) entry which is preliminary data.</text>
</comment>
<name>A0A6V7VB69_MELEN</name>
<accession>A0A6V7VB69</accession>
<dbReference type="AlphaFoldDB" id="A0A6V7VB69"/>
<gene>
    <name evidence="2" type="ORF">MENT_LOCUS23050</name>
</gene>
<evidence type="ECO:0000313" key="3">
    <source>
        <dbReference type="Proteomes" id="UP000580250"/>
    </source>
</evidence>
<organism evidence="2 3">
    <name type="scientific">Meloidogyne enterolobii</name>
    <name type="common">Root-knot nematode worm</name>
    <name type="synonym">Meloidogyne mayaguensis</name>
    <dbReference type="NCBI Taxonomy" id="390850"/>
    <lineage>
        <taxon>Eukaryota</taxon>
        <taxon>Metazoa</taxon>
        <taxon>Ecdysozoa</taxon>
        <taxon>Nematoda</taxon>
        <taxon>Chromadorea</taxon>
        <taxon>Rhabditida</taxon>
        <taxon>Tylenchina</taxon>
        <taxon>Tylenchomorpha</taxon>
        <taxon>Tylenchoidea</taxon>
        <taxon>Meloidogynidae</taxon>
        <taxon>Meloidogyninae</taxon>
        <taxon>Meloidogyne</taxon>
    </lineage>
</organism>
<evidence type="ECO:0000313" key="2">
    <source>
        <dbReference type="EMBL" id="CAD2171554.1"/>
    </source>
</evidence>
<evidence type="ECO:0000256" key="1">
    <source>
        <dbReference type="SAM" id="SignalP"/>
    </source>
</evidence>
<sequence>MINFQIKFLIIICLIIKIHSWNWDNYPSPRGPDYSKCGVSKPTYVCDPDGMLTDQQRKEIVELVEDFKEKTRRPKSKFLFARKGLRLIVALANHKIAGDFTPEYTYLCRNDRRWTSSEVHGIELNEEGFSFCHFIPPLMELDKKLYKKVNEEDLYSKDYFDMLKNYIENLRMLYLHHFSIFDNQDASNEDNITLSEVHSSLQDTKKALSEVQQSLDQGNQTLTNSQAAIEENKLKLSEMRELLTQGQKLNEKNTVSLQFFNNL</sequence>
<protein>
    <submittedName>
        <fullName evidence="2">Uncharacterized protein</fullName>
    </submittedName>
</protein>